<keyword evidence="2" id="KW-1185">Reference proteome</keyword>
<organism evidence="1 2">
    <name type="scientific">Burkholderia ubonensis</name>
    <dbReference type="NCBI Taxonomy" id="101571"/>
    <lineage>
        <taxon>Bacteria</taxon>
        <taxon>Pseudomonadati</taxon>
        <taxon>Pseudomonadota</taxon>
        <taxon>Betaproteobacteria</taxon>
        <taxon>Burkholderiales</taxon>
        <taxon>Burkholderiaceae</taxon>
        <taxon>Burkholderia</taxon>
        <taxon>Burkholderia cepacia complex</taxon>
    </lineage>
</organism>
<sequence length="131" mass="13818">MAGSSTFAAYIIARHIKNALPQLRTTVRAGDGAATGYIEANGVTHAHAWVEVSDGTEPWVVDIMADQYGGDAVTIMPLSVASRCYVPANDDFAQKLLSTFESRIIAAIPADETVAPSRRAESLLDALLAAA</sequence>
<name>A0AAW3N2J2_9BURK</name>
<proteinExistence type="predicted"/>
<evidence type="ECO:0000313" key="2">
    <source>
        <dbReference type="Proteomes" id="UP000056453"/>
    </source>
</evidence>
<dbReference type="EMBL" id="LPBJ01000047">
    <property type="protein sequence ID" value="KVP98216.1"/>
    <property type="molecule type" value="Genomic_DNA"/>
</dbReference>
<comment type="caution">
    <text evidence="1">The sequence shown here is derived from an EMBL/GenBank/DDBJ whole genome shotgun (WGS) entry which is preliminary data.</text>
</comment>
<accession>A0AAW3N2J2</accession>
<dbReference type="AlphaFoldDB" id="A0AAW3N2J2"/>
<dbReference type="Proteomes" id="UP000056453">
    <property type="component" value="Unassembled WGS sequence"/>
</dbReference>
<reference evidence="1 2" key="1">
    <citation type="submission" date="2015-11" db="EMBL/GenBank/DDBJ databases">
        <title>Expanding the genomic diversity of Burkholderia species for the development of highly accurate diagnostics.</title>
        <authorList>
            <person name="Sahl J."/>
            <person name="Keim P."/>
            <person name="Wagner D."/>
        </authorList>
    </citation>
    <scope>NUCLEOTIDE SEQUENCE [LARGE SCALE GENOMIC DNA]</scope>
    <source>
        <strain evidence="1 2">MSMB1808WGS</strain>
    </source>
</reference>
<protein>
    <submittedName>
        <fullName evidence="1">Uncharacterized protein</fullName>
    </submittedName>
</protein>
<evidence type="ECO:0000313" key="1">
    <source>
        <dbReference type="EMBL" id="KVP98216.1"/>
    </source>
</evidence>
<gene>
    <name evidence="1" type="ORF">WJ96_06650</name>
</gene>